<keyword evidence="2" id="KW-0812">Transmembrane</keyword>
<feature type="domain" description="HTH LytTR-type" evidence="3">
    <location>
        <begin position="256"/>
        <end position="323"/>
    </location>
</feature>
<dbReference type="GO" id="GO:0000156">
    <property type="term" value="F:phosphorelay response regulator activity"/>
    <property type="evidence" value="ECO:0007669"/>
    <property type="project" value="InterPro"/>
</dbReference>
<dbReference type="EMBL" id="QFFJ01000002">
    <property type="protein sequence ID" value="RBL89043.1"/>
    <property type="molecule type" value="Genomic_DNA"/>
</dbReference>
<gene>
    <name evidence="4" type="ORF">DF182_21125</name>
</gene>
<reference evidence="4 5" key="1">
    <citation type="submission" date="2018-05" db="EMBL/GenBank/DDBJ databases">
        <title>Chitinophaga sp. K3CV102501T nov., isolated from isolated from a monsoon evergreen broad-leaved forest soil.</title>
        <authorList>
            <person name="Lv Y."/>
        </authorList>
    </citation>
    <scope>NUCLEOTIDE SEQUENCE [LARGE SCALE GENOMIC DNA]</scope>
    <source>
        <strain evidence="4 5">GDMCC 1.1325</strain>
    </source>
</reference>
<dbReference type="Pfam" id="PF04397">
    <property type="entry name" value="LytTR"/>
    <property type="match status" value="1"/>
</dbReference>
<keyword evidence="2" id="KW-0472">Membrane</keyword>
<comment type="caution">
    <text evidence="4">The sequence shown here is derived from an EMBL/GenBank/DDBJ whole genome shotgun (WGS) entry which is preliminary data.</text>
</comment>
<accession>A0A365XRT4</accession>
<protein>
    <recommendedName>
        <fullName evidence="3">HTH LytTR-type domain-containing protein</fullName>
    </recommendedName>
</protein>
<evidence type="ECO:0000259" key="3">
    <source>
        <dbReference type="PROSITE" id="PS50930"/>
    </source>
</evidence>
<feature type="transmembrane region" description="Helical" evidence="2">
    <location>
        <begin position="51"/>
        <end position="71"/>
    </location>
</feature>
<proteinExistence type="predicted"/>
<dbReference type="SMART" id="SM00850">
    <property type="entry name" value="LytTR"/>
    <property type="match status" value="1"/>
</dbReference>
<evidence type="ECO:0000313" key="5">
    <source>
        <dbReference type="Proteomes" id="UP000253410"/>
    </source>
</evidence>
<evidence type="ECO:0000313" key="4">
    <source>
        <dbReference type="EMBL" id="RBL89043.1"/>
    </source>
</evidence>
<feature type="transmembrane region" description="Helical" evidence="2">
    <location>
        <begin position="124"/>
        <end position="144"/>
    </location>
</feature>
<dbReference type="OrthoDB" id="1118393at2"/>
<feature type="transmembrane region" description="Helical" evidence="2">
    <location>
        <begin position="164"/>
        <end position="183"/>
    </location>
</feature>
<name>A0A365XRT4_9BACT</name>
<dbReference type="Gene3D" id="2.40.50.1020">
    <property type="entry name" value="LytTr DNA-binding domain"/>
    <property type="match status" value="1"/>
</dbReference>
<evidence type="ECO:0000256" key="1">
    <source>
        <dbReference type="SAM" id="MobiDB-lite"/>
    </source>
</evidence>
<dbReference type="PROSITE" id="PS50930">
    <property type="entry name" value="HTH_LYTTR"/>
    <property type="match status" value="1"/>
</dbReference>
<keyword evidence="2" id="KW-1133">Transmembrane helix</keyword>
<evidence type="ECO:0000256" key="2">
    <source>
        <dbReference type="SAM" id="Phobius"/>
    </source>
</evidence>
<dbReference type="InterPro" id="IPR046947">
    <property type="entry name" value="LytR-like"/>
</dbReference>
<dbReference type="PANTHER" id="PTHR37299:SF1">
    <property type="entry name" value="STAGE 0 SPORULATION PROTEIN A HOMOLOG"/>
    <property type="match status" value="1"/>
</dbReference>
<dbReference type="AlphaFoldDB" id="A0A365XRT4"/>
<dbReference type="InterPro" id="IPR007492">
    <property type="entry name" value="LytTR_DNA-bd_dom"/>
</dbReference>
<organism evidence="4 5">
    <name type="scientific">Chitinophaga flava</name>
    <dbReference type="NCBI Taxonomy" id="2259036"/>
    <lineage>
        <taxon>Bacteria</taxon>
        <taxon>Pseudomonadati</taxon>
        <taxon>Bacteroidota</taxon>
        <taxon>Chitinophagia</taxon>
        <taxon>Chitinophagales</taxon>
        <taxon>Chitinophagaceae</taxon>
        <taxon>Chitinophaga</taxon>
    </lineage>
</organism>
<feature type="transmembrane region" description="Helical" evidence="2">
    <location>
        <begin position="83"/>
        <end position="104"/>
    </location>
</feature>
<keyword evidence="5" id="KW-1185">Reference proteome</keyword>
<feature type="region of interest" description="Disordered" evidence="1">
    <location>
        <begin position="1"/>
        <end position="21"/>
    </location>
</feature>
<dbReference type="GO" id="GO:0003677">
    <property type="term" value="F:DNA binding"/>
    <property type="evidence" value="ECO:0007669"/>
    <property type="project" value="InterPro"/>
</dbReference>
<dbReference type="Proteomes" id="UP000253410">
    <property type="component" value="Unassembled WGS sequence"/>
</dbReference>
<sequence>MRNKNGFPYKNPLNPHEISTTGPIPSRKHYIYNMLKQVNQLLNRKYPFEIVRMKTILIISILISAVVYVYQPFGFSQYQKNKLLGAIPFGVATFSGLLFCNYILKGTLLKNRQIKWTILWEAGYILSVFLVLAFLNTLVFLYFFEDIHFFRTADTVTQLRLLLHVLLLTVAVGIFPVAAVITIRYNRALRNNLNSIIRSDQQLAPPDTAKQLVFPSANTTEQPLHISIHDFLFLEVVKNHIHVYHLADGVVTTTVIRNTLTTITETIQDATLFRCHRSFLVNLSHIKTANGNSNGYKIILKGYETYPIPVSRTFVPAFQEIIH</sequence>
<dbReference type="PANTHER" id="PTHR37299">
    <property type="entry name" value="TRANSCRIPTIONAL REGULATOR-RELATED"/>
    <property type="match status" value="1"/>
</dbReference>